<reference evidence="5" key="1">
    <citation type="submission" date="2013-08" db="EMBL/GenBank/DDBJ databases">
        <title>Intrasporangium oryzae NRRL B-24470.</title>
        <authorList>
            <person name="Liu H."/>
            <person name="Wang G."/>
        </authorList>
    </citation>
    <scope>NUCLEOTIDE SEQUENCE [LARGE SCALE GENOMIC DNA]</scope>
    <source>
        <strain evidence="5">Q5-1</strain>
    </source>
</reference>
<feature type="region of interest" description="Disordered" evidence="2">
    <location>
        <begin position="298"/>
        <end position="320"/>
    </location>
</feature>
<dbReference type="PANTHER" id="PTHR43022">
    <property type="entry name" value="PROTEIN SMF"/>
    <property type="match status" value="1"/>
</dbReference>
<proteinExistence type="inferred from homology"/>
<dbReference type="SUPFAM" id="SSF102405">
    <property type="entry name" value="MCP/YpsA-like"/>
    <property type="match status" value="1"/>
</dbReference>
<evidence type="ECO:0000256" key="1">
    <source>
        <dbReference type="ARBA" id="ARBA00006525"/>
    </source>
</evidence>
<dbReference type="RefSeq" id="WP_034716038.1">
    <property type="nucleotide sequence ID" value="NZ_AWQS01000066.1"/>
</dbReference>
<dbReference type="GO" id="GO:0009294">
    <property type="term" value="P:DNA-mediated transformation"/>
    <property type="evidence" value="ECO:0007669"/>
    <property type="project" value="InterPro"/>
</dbReference>
<comment type="similarity">
    <text evidence="1">Belongs to the DprA/Smf family.</text>
</comment>
<dbReference type="Proteomes" id="UP000019494">
    <property type="component" value="Unassembled WGS sequence"/>
</dbReference>
<sequence length="368" mass="38717">MTAGEGADDRWARAALSRLAEPTDRAVHAVIADHGPVEALRRISSGEGRWERFAERVRRLDVRRDAQIAATVGARLVIPGDDEWPNRLEDLPIPPWCLWVRGPLRLDEATARSVAIVGARSATSYGESQSSELAAGLVMAGWAIVSGAAYGIDGAAHRGALAVDGATVAVLANGVDRVYPAAHAMLLRRIAQTGCIVSEVAPGSAPMGSRFLARNRLIAAMTTGTVVVEAGLRSGSLQTMNRAVELNRPVGAVPGPVTSMMSAGCHNAIRKGEATLVTSAAEVVELVSPIGQGVLAEPREQPLPEDDLDPDTARVHESLPRSGGIDLDALLSATALAPMVVLAALGRLEDGGFAVKKDGRWRKLRRGT</sequence>
<dbReference type="AlphaFoldDB" id="W9GJ43"/>
<dbReference type="InterPro" id="IPR057666">
    <property type="entry name" value="DrpA_SLOG"/>
</dbReference>
<organism evidence="4 5">
    <name type="scientific">Intrasporangium chromatireducens Q5-1</name>
    <dbReference type="NCBI Taxonomy" id="584657"/>
    <lineage>
        <taxon>Bacteria</taxon>
        <taxon>Bacillati</taxon>
        <taxon>Actinomycetota</taxon>
        <taxon>Actinomycetes</taxon>
        <taxon>Micrococcales</taxon>
        <taxon>Intrasporangiaceae</taxon>
        <taxon>Intrasporangium</taxon>
    </lineage>
</organism>
<protein>
    <submittedName>
        <fullName evidence="4">DNA processing protein</fullName>
    </submittedName>
</protein>
<evidence type="ECO:0000313" key="5">
    <source>
        <dbReference type="Proteomes" id="UP000019494"/>
    </source>
</evidence>
<dbReference type="InterPro" id="IPR003488">
    <property type="entry name" value="DprA"/>
</dbReference>
<name>W9GJ43_9MICO</name>
<dbReference type="EMBL" id="AWQS01000066">
    <property type="protein sequence ID" value="EWT06095.1"/>
    <property type="molecule type" value="Genomic_DNA"/>
</dbReference>
<evidence type="ECO:0000256" key="2">
    <source>
        <dbReference type="SAM" id="MobiDB-lite"/>
    </source>
</evidence>
<keyword evidence="5" id="KW-1185">Reference proteome</keyword>
<gene>
    <name evidence="4" type="ORF">N864_24125</name>
</gene>
<dbReference type="Gene3D" id="3.40.50.450">
    <property type="match status" value="1"/>
</dbReference>
<dbReference type="Pfam" id="PF02481">
    <property type="entry name" value="DNA_processg_A"/>
    <property type="match status" value="1"/>
</dbReference>
<comment type="caution">
    <text evidence="4">The sequence shown here is derived from an EMBL/GenBank/DDBJ whole genome shotgun (WGS) entry which is preliminary data.</text>
</comment>
<dbReference type="OrthoDB" id="9785707at2"/>
<evidence type="ECO:0000259" key="3">
    <source>
        <dbReference type="Pfam" id="PF02481"/>
    </source>
</evidence>
<dbReference type="PATRIC" id="fig|584657.3.peg.1995"/>
<accession>W9GJ43</accession>
<dbReference type="PANTHER" id="PTHR43022:SF1">
    <property type="entry name" value="PROTEIN SMF"/>
    <property type="match status" value="1"/>
</dbReference>
<feature type="domain" description="Smf/DprA SLOG" evidence="3">
    <location>
        <begin position="76"/>
        <end position="287"/>
    </location>
</feature>
<dbReference type="NCBIfam" id="TIGR00732">
    <property type="entry name" value="dprA"/>
    <property type="match status" value="1"/>
</dbReference>
<evidence type="ECO:0000313" key="4">
    <source>
        <dbReference type="EMBL" id="EWT06095.1"/>
    </source>
</evidence>